<keyword evidence="3" id="KW-0560">Oxidoreductase</keyword>
<evidence type="ECO:0000313" key="5">
    <source>
        <dbReference type="EMBL" id="MDW8550317.1"/>
    </source>
</evidence>
<dbReference type="InterPro" id="IPR000415">
    <property type="entry name" value="Nitroreductase-like"/>
</dbReference>
<proteinExistence type="inferred from homology"/>
<evidence type="ECO:0000256" key="3">
    <source>
        <dbReference type="ARBA" id="ARBA00023002"/>
    </source>
</evidence>
<dbReference type="Gene3D" id="3.40.109.10">
    <property type="entry name" value="NADH Oxidase"/>
    <property type="match status" value="1"/>
</dbReference>
<protein>
    <submittedName>
        <fullName evidence="5">NAD(P)H-dependent oxidoreductase</fullName>
    </submittedName>
</protein>
<keyword evidence="2" id="KW-0521">NADP</keyword>
<dbReference type="PANTHER" id="PTHR43673">
    <property type="entry name" value="NAD(P)H NITROREDUCTASE YDGI-RELATED"/>
    <property type="match status" value="1"/>
</dbReference>
<evidence type="ECO:0000256" key="2">
    <source>
        <dbReference type="ARBA" id="ARBA00022857"/>
    </source>
</evidence>
<organism evidence="5 6">
    <name type="scientific">Epilithonimonas ginsengisoli</name>
    <dbReference type="NCBI Taxonomy" id="1245592"/>
    <lineage>
        <taxon>Bacteria</taxon>
        <taxon>Pseudomonadati</taxon>
        <taxon>Bacteroidota</taxon>
        <taxon>Flavobacteriia</taxon>
        <taxon>Flavobacteriales</taxon>
        <taxon>Weeksellaceae</taxon>
        <taxon>Chryseobacterium group</taxon>
        <taxon>Epilithonimonas</taxon>
    </lineage>
</organism>
<evidence type="ECO:0000259" key="4">
    <source>
        <dbReference type="Pfam" id="PF00881"/>
    </source>
</evidence>
<dbReference type="Pfam" id="PF00881">
    <property type="entry name" value="Nitroreductase"/>
    <property type="match status" value="1"/>
</dbReference>
<dbReference type="PANTHER" id="PTHR43673:SF10">
    <property type="entry name" value="NADH DEHYDROGENASE_NAD(P)H NITROREDUCTASE XCC3605-RELATED"/>
    <property type="match status" value="1"/>
</dbReference>
<reference evidence="5 6" key="1">
    <citation type="submission" date="2023-11" db="EMBL/GenBank/DDBJ databases">
        <title>First isolation, identification, and characterization of non-pathogenic Epilithonimonas ginsengisoli isolated from diseased farmed rainbow trout (Oncorhynchus mykiss) in Chile.</title>
        <authorList>
            <person name="Miranda C.D."/>
            <person name="Irgang R."/>
            <person name="Concha C."/>
            <person name="Rojas R."/>
            <person name="Avendano R."/>
        </authorList>
    </citation>
    <scope>NUCLEOTIDE SEQUENCE [LARGE SCALE GENOMIC DNA]</scope>
    <source>
        <strain evidence="5 6">FP99</strain>
    </source>
</reference>
<dbReference type="SUPFAM" id="SSF55469">
    <property type="entry name" value="FMN-dependent nitroreductase-like"/>
    <property type="match status" value="1"/>
</dbReference>
<evidence type="ECO:0000256" key="1">
    <source>
        <dbReference type="ARBA" id="ARBA00007118"/>
    </source>
</evidence>
<name>A0ABU4JKU4_9FLAO</name>
<evidence type="ECO:0000313" key="6">
    <source>
        <dbReference type="Proteomes" id="UP001204439"/>
    </source>
</evidence>
<dbReference type="InterPro" id="IPR033878">
    <property type="entry name" value="NfsB-like"/>
</dbReference>
<keyword evidence="6" id="KW-1185">Reference proteome</keyword>
<gene>
    <name evidence="5" type="ORF">NG800_015420</name>
</gene>
<dbReference type="RefSeq" id="WP_063971536.1">
    <property type="nucleotide sequence ID" value="NZ_JAMXLT020000029.1"/>
</dbReference>
<sequence length="208" mass="23977">MNYLEALNWRYSVKRFNGQKISSEKLNNILEAGRLSVSSQGLQPYHLLVVENDETIQKLIPAFYNPSQISTCSHLIALVSKTNINKEYVDNYFNHIINERGVTLEQLVAFRNNINSQLENQTSQEMESWSEKQSYIVLGSLIMASAQENIDSCPMEGFKSDILEDLLKIDRDTEKITVVLTLGYRAEDDNFQNFKKVRKPADKFIKFL</sequence>
<accession>A0ABU4JKU4</accession>
<comment type="similarity">
    <text evidence="1">Belongs to the nitroreductase family.</text>
</comment>
<dbReference type="InterPro" id="IPR029479">
    <property type="entry name" value="Nitroreductase"/>
</dbReference>
<dbReference type="Proteomes" id="UP001204439">
    <property type="component" value="Unassembled WGS sequence"/>
</dbReference>
<dbReference type="CDD" id="cd02149">
    <property type="entry name" value="NfsB-like"/>
    <property type="match status" value="1"/>
</dbReference>
<comment type="caution">
    <text evidence="5">The sequence shown here is derived from an EMBL/GenBank/DDBJ whole genome shotgun (WGS) entry which is preliminary data.</text>
</comment>
<dbReference type="EMBL" id="JAMXLT020000029">
    <property type="protein sequence ID" value="MDW8550317.1"/>
    <property type="molecule type" value="Genomic_DNA"/>
</dbReference>
<feature type="domain" description="Nitroreductase" evidence="4">
    <location>
        <begin position="8"/>
        <end position="184"/>
    </location>
</feature>